<dbReference type="Proteomes" id="UP000615455">
    <property type="component" value="Unassembled WGS sequence"/>
</dbReference>
<keyword evidence="2" id="KW-1185">Reference proteome</keyword>
<proteinExistence type="predicted"/>
<organism evidence="1 2">
    <name type="scientific">Paenibacillus marchantiophytorum</name>
    <dbReference type="NCBI Taxonomy" id="1619310"/>
    <lineage>
        <taxon>Bacteria</taxon>
        <taxon>Bacillati</taxon>
        <taxon>Bacillota</taxon>
        <taxon>Bacilli</taxon>
        <taxon>Bacillales</taxon>
        <taxon>Paenibacillaceae</taxon>
        <taxon>Paenibacillus</taxon>
    </lineage>
</organism>
<evidence type="ECO:0008006" key="3">
    <source>
        <dbReference type="Google" id="ProtNLM"/>
    </source>
</evidence>
<dbReference type="InterPro" id="IPR036412">
    <property type="entry name" value="HAD-like_sf"/>
</dbReference>
<dbReference type="Gene3D" id="3.40.50.1000">
    <property type="entry name" value="HAD superfamily/HAD-like"/>
    <property type="match status" value="1"/>
</dbReference>
<dbReference type="EMBL" id="BMHE01000004">
    <property type="protein sequence ID" value="GGI45587.1"/>
    <property type="molecule type" value="Genomic_DNA"/>
</dbReference>
<evidence type="ECO:0000313" key="2">
    <source>
        <dbReference type="Proteomes" id="UP000615455"/>
    </source>
</evidence>
<accession>A0ABQ2BT91</accession>
<comment type="caution">
    <text evidence="1">The sequence shown here is derived from an EMBL/GenBank/DDBJ whole genome shotgun (WGS) entry which is preliminary data.</text>
</comment>
<dbReference type="Pfam" id="PF12710">
    <property type="entry name" value="HAD"/>
    <property type="match status" value="1"/>
</dbReference>
<reference evidence="2" key="1">
    <citation type="journal article" date="2019" name="Int. J. Syst. Evol. Microbiol.">
        <title>The Global Catalogue of Microorganisms (GCM) 10K type strain sequencing project: providing services to taxonomists for standard genome sequencing and annotation.</title>
        <authorList>
            <consortium name="The Broad Institute Genomics Platform"/>
            <consortium name="The Broad Institute Genome Sequencing Center for Infectious Disease"/>
            <person name="Wu L."/>
            <person name="Ma J."/>
        </authorList>
    </citation>
    <scope>NUCLEOTIDE SEQUENCE [LARGE SCALE GENOMIC DNA]</scope>
    <source>
        <strain evidence="2">CGMCC 1.15043</strain>
    </source>
</reference>
<dbReference type="SUPFAM" id="SSF56784">
    <property type="entry name" value="HAD-like"/>
    <property type="match status" value="1"/>
</dbReference>
<dbReference type="RefSeq" id="WP_189009276.1">
    <property type="nucleotide sequence ID" value="NZ_BMHE01000004.1"/>
</dbReference>
<evidence type="ECO:0000313" key="1">
    <source>
        <dbReference type="EMBL" id="GGI45587.1"/>
    </source>
</evidence>
<name>A0ABQ2BT91_9BACL</name>
<protein>
    <recommendedName>
        <fullName evidence="3">Haloacid dehalogenase-like hydrolase</fullName>
    </recommendedName>
</protein>
<dbReference type="InterPro" id="IPR023214">
    <property type="entry name" value="HAD_sf"/>
</dbReference>
<gene>
    <name evidence="1" type="ORF">GCM10008018_12910</name>
</gene>
<sequence>MQYYALIDWDNTMHRGYTIYGLADHLHAKGIVSDRLLRVFRELEMLYLANAISYSDYTERTCESFARELAGCSAAEYREAVQTFFPVDEPAIFDKAKALFQLLNKYSIYVYLVSGAPFDVLKAYAKPFGIRGIFAFELDIQHHVLTGRVACNYGLNKERILSHPLFRSPDAIHLLSMGDAVADIPLLDNSRIPIIVGDQRLALREGSEPLNYTDNSWNLQLLEERIIRESRS</sequence>